<reference evidence="3 4" key="1">
    <citation type="submission" date="2020-05" db="EMBL/GenBank/DDBJ databases">
        <title>Identification and distribution of gene clusters putatively required for synthesis of sphingolipid metabolism inhibitors in phylogenetically diverse species of the filamentous fungus Fusarium.</title>
        <authorList>
            <person name="Kim H.-S."/>
            <person name="Busman M."/>
            <person name="Brown D.W."/>
            <person name="Divon H."/>
            <person name="Uhlig S."/>
            <person name="Proctor R.H."/>
        </authorList>
    </citation>
    <scope>NUCLEOTIDE SEQUENCE [LARGE SCALE GENOMIC DNA]</scope>
    <source>
        <strain evidence="3 4">NRRL 53147</strain>
    </source>
</reference>
<keyword evidence="4" id="KW-1185">Reference proteome</keyword>
<dbReference type="AlphaFoldDB" id="A0A8H5ICR2"/>
<proteinExistence type="predicted"/>
<feature type="signal peptide" evidence="2">
    <location>
        <begin position="1"/>
        <end position="17"/>
    </location>
</feature>
<gene>
    <name evidence="3" type="ORF">FMEXI_11719</name>
</gene>
<evidence type="ECO:0000313" key="3">
    <source>
        <dbReference type="EMBL" id="KAF5533643.1"/>
    </source>
</evidence>
<evidence type="ECO:0000256" key="1">
    <source>
        <dbReference type="SAM" id="MobiDB-lite"/>
    </source>
</evidence>
<name>A0A8H5ICR2_9HYPO</name>
<organism evidence="3 4">
    <name type="scientific">Fusarium mexicanum</name>
    <dbReference type="NCBI Taxonomy" id="751941"/>
    <lineage>
        <taxon>Eukaryota</taxon>
        <taxon>Fungi</taxon>
        <taxon>Dikarya</taxon>
        <taxon>Ascomycota</taxon>
        <taxon>Pezizomycotina</taxon>
        <taxon>Sordariomycetes</taxon>
        <taxon>Hypocreomycetidae</taxon>
        <taxon>Hypocreales</taxon>
        <taxon>Nectriaceae</taxon>
        <taxon>Fusarium</taxon>
        <taxon>Fusarium fujikuroi species complex</taxon>
    </lineage>
</organism>
<accession>A0A8H5ICR2</accession>
<evidence type="ECO:0000256" key="2">
    <source>
        <dbReference type="SAM" id="SignalP"/>
    </source>
</evidence>
<dbReference type="EMBL" id="JAAOAM010000326">
    <property type="protein sequence ID" value="KAF5533643.1"/>
    <property type="molecule type" value="Genomic_DNA"/>
</dbReference>
<protein>
    <submittedName>
        <fullName evidence="3">Uncharacterized protein</fullName>
    </submittedName>
</protein>
<sequence>MKLTLFLTVTLFTGVLAVPLSKTVIIRDETLEARRLPDFATPRIGVTVAPEKKGSTSRVKRSISRKGVSLVSLVDRVAGKIKKRCDDIVIEESVLGVTKDERLSRDKAVHKVVRKMNSIRATLSRTVSIMDSTPTLDLAQDDSQTLLNNVYTITEELHNTVKDSVNTLGGTGARSMSRATHMLTDVLSNIVNISPDIAPAMYRKLSPIFSDVVLTNEEDLKVFVMSSMTEFLSSIKPDDVDSCSSGDCFDSPNEELK</sequence>
<comment type="caution">
    <text evidence="3">The sequence shown here is derived from an EMBL/GenBank/DDBJ whole genome shotgun (WGS) entry which is preliminary data.</text>
</comment>
<evidence type="ECO:0000313" key="4">
    <source>
        <dbReference type="Proteomes" id="UP000522262"/>
    </source>
</evidence>
<feature type="chain" id="PRO_5034884195" evidence="2">
    <location>
        <begin position="18"/>
        <end position="257"/>
    </location>
</feature>
<dbReference type="Proteomes" id="UP000522262">
    <property type="component" value="Unassembled WGS sequence"/>
</dbReference>
<keyword evidence="2" id="KW-0732">Signal</keyword>
<feature type="region of interest" description="Disordered" evidence="1">
    <location>
        <begin position="238"/>
        <end position="257"/>
    </location>
</feature>